<keyword evidence="2" id="KW-0732">Signal</keyword>
<proteinExistence type="predicted"/>
<dbReference type="EMBL" id="JAULSV010000004">
    <property type="protein sequence ID" value="KAK0645964.1"/>
    <property type="molecule type" value="Genomic_DNA"/>
</dbReference>
<keyword evidence="1" id="KW-0812">Transmembrane</keyword>
<reference evidence="3" key="1">
    <citation type="submission" date="2023-06" db="EMBL/GenBank/DDBJ databases">
        <title>Genome-scale phylogeny and comparative genomics of the fungal order Sordariales.</title>
        <authorList>
            <consortium name="Lawrence Berkeley National Laboratory"/>
            <person name="Hensen N."/>
            <person name="Bonometti L."/>
            <person name="Westerberg I."/>
            <person name="Brannstrom I.O."/>
            <person name="Guillou S."/>
            <person name="Cros-Aarteil S."/>
            <person name="Calhoun S."/>
            <person name="Haridas S."/>
            <person name="Kuo A."/>
            <person name="Mondo S."/>
            <person name="Pangilinan J."/>
            <person name="Riley R."/>
            <person name="Labutti K."/>
            <person name="Andreopoulos B."/>
            <person name="Lipzen A."/>
            <person name="Chen C."/>
            <person name="Yanf M."/>
            <person name="Daum C."/>
            <person name="Ng V."/>
            <person name="Clum A."/>
            <person name="Steindorff A."/>
            <person name="Ohm R."/>
            <person name="Martin F."/>
            <person name="Silar P."/>
            <person name="Natvig D."/>
            <person name="Lalanne C."/>
            <person name="Gautier V."/>
            <person name="Ament-Velasquez S.L."/>
            <person name="Kruys A."/>
            <person name="Hutchinson M.I."/>
            <person name="Powell A.J."/>
            <person name="Barry K."/>
            <person name="Miller A.N."/>
            <person name="Grigoriev I.V."/>
            <person name="Debuchy R."/>
            <person name="Gladieux P."/>
            <person name="Thoren M.H."/>
            <person name="Johannesson H."/>
        </authorList>
    </citation>
    <scope>NUCLEOTIDE SEQUENCE</scope>
    <source>
        <strain evidence="3">SMH2532-1</strain>
    </source>
</reference>
<gene>
    <name evidence="3" type="ORF">B0T16DRAFT_150391</name>
</gene>
<sequence length="230" mass="25465">METCDRVSPAFSNLFLGWLISIFGPCVDKDDCANWRSDQDQCPPFSAPRLLGGAVARILKLTQKRSGPGCFGSRYSGGEIALIRGRRVVLWVFAVLAGNAQHAVLASSGVLGRVWRKTRDSVTSWWLWWWWWWWWFAGRLPLAIAFVAGCQSSHLPEAAGSTSLLLLQPHLSAGGGSRRLSLGHQEKGPCPGTIFTVTRLDEQTPPRFRGWLPVSPTNSQLLLEPLAWVG</sequence>
<evidence type="ECO:0000313" key="4">
    <source>
        <dbReference type="Proteomes" id="UP001174936"/>
    </source>
</evidence>
<feature type="transmembrane region" description="Helical" evidence="1">
    <location>
        <begin position="88"/>
        <end position="111"/>
    </location>
</feature>
<accession>A0AA40CQY7</accession>
<evidence type="ECO:0000256" key="1">
    <source>
        <dbReference type="SAM" id="Phobius"/>
    </source>
</evidence>
<feature type="signal peptide" evidence="2">
    <location>
        <begin position="1"/>
        <end position="29"/>
    </location>
</feature>
<organism evidence="3 4">
    <name type="scientific">Cercophora newfieldiana</name>
    <dbReference type="NCBI Taxonomy" id="92897"/>
    <lineage>
        <taxon>Eukaryota</taxon>
        <taxon>Fungi</taxon>
        <taxon>Dikarya</taxon>
        <taxon>Ascomycota</taxon>
        <taxon>Pezizomycotina</taxon>
        <taxon>Sordariomycetes</taxon>
        <taxon>Sordariomycetidae</taxon>
        <taxon>Sordariales</taxon>
        <taxon>Lasiosphaeriaceae</taxon>
        <taxon>Cercophora</taxon>
    </lineage>
</organism>
<feature type="chain" id="PRO_5041229661" evidence="2">
    <location>
        <begin position="30"/>
        <end position="230"/>
    </location>
</feature>
<evidence type="ECO:0000313" key="3">
    <source>
        <dbReference type="EMBL" id="KAK0645964.1"/>
    </source>
</evidence>
<comment type="caution">
    <text evidence="3">The sequence shown here is derived from an EMBL/GenBank/DDBJ whole genome shotgun (WGS) entry which is preliminary data.</text>
</comment>
<dbReference type="AlphaFoldDB" id="A0AA40CQY7"/>
<name>A0AA40CQY7_9PEZI</name>
<keyword evidence="4" id="KW-1185">Reference proteome</keyword>
<evidence type="ECO:0000256" key="2">
    <source>
        <dbReference type="SAM" id="SignalP"/>
    </source>
</evidence>
<feature type="transmembrane region" description="Helical" evidence="1">
    <location>
        <begin position="131"/>
        <end position="150"/>
    </location>
</feature>
<dbReference type="Proteomes" id="UP001174936">
    <property type="component" value="Unassembled WGS sequence"/>
</dbReference>
<keyword evidence="1" id="KW-0472">Membrane</keyword>
<protein>
    <submittedName>
        <fullName evidence="3">Uncharacterized protein</fullName>
    </submittedName>
</protein>
<keyword evidence="1" id="KW-1133">Transmembrane helix</keyword>